<protein>
    <submittedName>
        <fullName evidence="1">Uncharacterized protein</fullName>
    </submittedName>
</protein>
<dbReference type="Proteomes" id="UP001162992">
    <property type="component" value="Chromosome 20"/>
</dbReference>
<gene>
    <name evidence="1" type="ORF">O6H91_20G004000</name>
</gene>
<sequence>MRLSNQLTGIINFITLVLSIPIIGVGIWLASKHNTDCVRFLQWPVIIIGIFIFAVSLAGFLGSCFRVAWLLWLYLLVMFLLIVLLLGFTVFAFVVTNRGAGHALAGKGYKEYRLGDYSTWLQKRVQNSNNWGKIQSCLSDGEVCSSLSKYTSLYSFNSANLSPVQSGCCKPPTACGYVFQNATIWVSPVSPYADSDCRLWSNDQTQLCFSCNSCKAGVLYNIKHDWRIVAAVNIVVFVLLIVIYSIGCAAFRNARREGYYGTDYDKGYDPRTY</sequence>
<evidence type="ECO:0000313" key="1">
    <source>
        <dbReference type="EMBL" id="KAJ7518696.1"/>
    </source>
</evidence>
<proteinExistence type="predicted"/>
<organism evidence="1 2">
    <name type="scientific">Diphasiastrum complanatum</name>
    <name type="common">Issler's clubmoss</name>
    <name type="synonym">Lycopodium complanatum</name>
    <dbReference type="NCBI Taxonomy" id="34168"/>
    <lineage>
        <taxon>Eukaryota</taxon>
        <taxon>Viridiplantae</taxon>
        <taxon>Streptophyta</taxon>
        <taxon>Embryophyta</taxon>
        <taxon>Tracheophyta</taxon>
        <taxon>Lycopodiopsida</taxon>
        <taxon>Lycopodiales</taxon>
        <taxon>Lycopodiaceae</taxon>
        <taxon>Lycopodioideae</taxon>
        <taxon>Diphasiastrum</taxon>
    </lineage>
</organism>
<comment type="caution">
    <text evidence="1">The sequence shown here is derived from an EMBL/GenBank/DDBJ whole genome shotgun (WGS) entry which is preliminary data.</text>
</comment>
<accession>A0ACC2AMD3</accession>
<reference evidence="2" key="1">
    <citation type="journal article" date="2024" name="Proc. Natl. Acad. Sci. U.S.A.">
        <title>Extraordinary preservation of gene collinearity over three hundred million years revealed in homosporous lycophytes.</title>
        <authorList>
            <person name="Li C."/>
            <person name="Wickell D."/>
            <person name="Kuo L.Y."/>
            <person name="Chen X."/>
            <person name="Nie B."/>
            <person name="Liao X."/>
            <person name="Peng D."/>
            <person name="Ji J."/>
            <person name="Jenkins J."/>
            <person name="Williams M."/>
            <person name="Shu S."/>
            <person name="Plott C."/>
            <person name="Barry K."/>
            <person name="Rajasekar S."/>
            <person name="Grimwood J."/>
            <person name="Han X."/>
            <person name="Sun S."/>
            <person name="Hou Z."/>
            <person name="He W."/>
            <person name="Dai G."/>
            <person name="Sun C."/>
            <person name="Schmutz J."/>
            <person name="Leebens-Mack J.H."/>
            <person name="Li F.W."/>
            <person name="Wang L."/>
        </authorList>
    </citation>
    <scope>NUCLEOTIDE SEQUENCE [LARGE SCALE GENOMIC DNA]</scope>
    <source>
        <strain evidence="2">cv. PW_Plant_1</strain>
    </source>
</reference>
<name>A0ACC2AMD3_DIPCM</name>
<keyword evidence="2" id="KW-1185">Reference proteome</keyword>
<evidence type="ECO:0000313" key="2">
    <source>
        <dbReference type="Proteomes" id="UP001162992"/>
    </source>
</evidence>
<dbReference type="EMBL" id="CM055111">
    <property type="protein sequence ID" value="KAJ7518696.1"/>
    <property type="molecule type" value="Genomic_DNA"/>
</dbReference>